<keyword evidence="1" id="KW-0808">Transferase</keyword>
<accession>A0A0L0DTF8</accession>
<dbReference type="InterPro" id="IPR011009">
    <property type="entry name" value="Kinase-like_dom_sf"/>
</dbReference>
<evidence type="ECO:0000313" key="4">
    <source>
        <dbReference type="EMBL" id="KNC55507.1"/>
    </source>
</evidence>
<dbReference type="GO" id="GO:0000045">
    <property type="term" value="P:autophagosome assembly"/>
    <property type="evidence" value="ECO:0007669"/>
    <property type="project" value="TreeGrafter"/>
</dbReference>
<dbReference type="STRING" id="461836.A0A0L0DTF8"/>
<dbReference type="eggNOG" id="KOG0906">
    <property type="taxonomic scope" value="Eukaryota"/>
</dbReference>
<dbReference type="PANTHER" id="PTHR10048:SF7">
    <property type="entry name" value="PHOSPHATIDYLINOSITOL 3-KINASE CATALYTIC SUBUNIT TYPE 3"/>
    <property type="match status" value="1"/>
</dbReference>
<dbReference type="SUPFAM" id="SSF56112">
    <property type="entry name" value="Protein kinase-like (PK-like)"/>
    <property type="match status" value="1"/>
</dbReference>
<dbReference type="PROSITE" id="PS50290">
    <property type="entry name" value="PI3_4_KINASE_3"/>
    <property type="match status" value="1"/>
</dbReference>
<keyword evidence="2" id="KW-0418">Kinase</keyword>
<evidence type="ECO:0000256" key="2">
    <source>
        <dbReference type="ARBA" id="ARBA00022777"/>
    </source>
</evidence>
<dbReference type="InterPro" id="IPR015433">
    <property type="entry name" value="PI3/4_kinase"/>
</dbReference>
<dbReference type="InterPro" id="IPR036940">
    <property type="entry name" value="PI3/4_kinase_cat_sf"/>
</dbReference>
<dbReference type="GO" id="GO:0034272">
    <property type="term" value="C:phosphatidylinositol 3-kinase complex, class III, type II"/>
    <property type="evidence" value="ECO:0007669"/>
    <property type="project" value="TreeGrafter"/>
</dbReference>
<evidence type="ECO:0000259" key="3">
    <source>
        <dbReference type="PROSITE" id="PS50290"/>
    </source>
</evidence>
<dbReference type="AlphaFoldDB" id="A0A0L0DTF8"/>
<dbReference type="EMBL" id="GL349439">
    <property type="protein sequence ID" value="KNC55507.1"/>
    <property type="molecule type" value="Genomic_DNA"/>
</dbReference>
<name>A0A0L0DTF8_THETB</name>
<dbReference type="RefSeq" id="XP_013761470.1">
    <property type="nucleotide sequence ID" value="XM_013906016.1"/>
</dbReference>
<organism evidence="4 5">
    <name type="scientific">Thecamonas trahens ATCC 50062</name>
    <dbReference type="NCBI Taxonomy" id="461836"/>
    <lineage>
        <taxon>Eukaryota</taxon>
        <taxon>Apusozoa</taxon>
        <taxon>Apusomonadida</taxon>
        <taxon>Apusomonadidae</taxon>
        <taxon>Thecamonas</taxon>
    </lineage>
</organism>
<gene>
    <name evidence="4" type="ORF">AMSG_11664</name>
</gene>
<sequence>MVEALGGSDSEHYSRFISYCCESFNIFRKSAHLILNLLRLMIDANIPDLSSQPERALRRVEQNFRLDLTDEEAIQYFQNLIADSVSALAPQIAETFHRVAMYWRS</sequence>
<dbReference type="GO" id="GO:0006897">
    <property type="term" value="P:endocytosis"/>
    <property type="evidence" value="ECO:0007669"/>
    <property type="project" value="TreeGrafter"/>
</dbReference>
<dbReference type="Gene3D" id="1.10.1070.11">
    <property type="entry name" value="Phosphatidylinositol 3-/4-kinase, catalytic domain"/>
    <property type="match status" value="1"/>
</dbReference>
<dbReference type="PANTHER" id="PTHR10048">
    <property type="entry name" value="PHOSPHATIDYLINOSITOL KINASE"/>
    <property type="match status" value="1"/>
</dbReference>
<evidence type="ECO:0000256" key="1">
    <source>
        <dbReference type="ARBA" id="ARBA00022679"/>
    </source>
</evidence>
<protein>
    <recommendedName>
        <fullName evidence="3">PI3K/PI4K catalytic domain-containing protein</fullName>
    </recommendedName>
</protein>
<keyword evidence="5" id="KW-1185">Reference proteome</keyword>
<dbReference type="GO" id="GO:0034271">
    <property type="term" value="C:phosphatidylinositol 3-kinase complex, class III, type I"/>
    <property type="evidence" value="ECO:0007669"/>
    <property type="project" value="TreeGrafter"/>
</dbReference>
<dbReference type="GO" id="GO:0005768">
    <property type="term" value="C:endosome"/>
    <property type="evidence" value="ECO:0007669"/>
    <property type="project" value="TreeGrafter"/>
</dbReference>
<dbReference type="OrthoDB" id="67688at2759"/>
<evidence type="ECO:0000313" key="5">
    <source>
        <dbReference type="Proteomes" id="UP000054408"/>
    </source>
</evidence>
<dbReference type="GO" id="GO:0048015">
    <property type="term" value="P:phosphatidylinositol-mediated signaling"/>
    <property type="evidence" value="ECO:0007669"/>
    <property type="project" value="TreeGrafter"/>
</dbReference>
<dbReference type="OMA" id="NETIHRW"/>
<feature type="domain" description="PI3K/PI4K catalytic" evidence="3">
    <location>
        <begin position="1"/>
        <end position="89"/>
    </location>
</feature>
<dbReference type="InterPro" id="IPR000403">
    <property type="entry name" value="PI3/4_kinase_cat_dom"/>
</dbReference>
<dbReference type="GO" id="GO:0016303">
    <property type="term" value="F:1-phosphatidylinositol-3-kinase activity"/>
    <property type="evidence" value="ECO:0007669"/>
    <property type="project" value="TreeGrafter"/>
</dbReference>
<dbReference type="GO" id="GO:0005777">
    <property type="term" value="C:peroxisome"/>
    <property type="evidence" value="ECO:0007669"/>
    <property type="project" value="TreeGrafter"/>
</dbReference>
<dbReference type="GeneID" id="25569579"/>
<dbReference type="GO" id="GO:0000407">
    <property type="term" value="C:phagophore assembly site"/>
    <property type="evidence" value="ECO:0007669"/>
    <property type="project" value="TreeGrafter"/>
</dbReference>
<proteinExistence type="predicted"/>
<reference evidence="4 5" key="1">
    <citation type="submission" date="2010-05" db="EMBL/GenBank/DDBJ databases">
        <title>The Genome Sequence of Thecamonas trahens ATCC 50062.</title>
        <authorList>
            <consortium name="The Broad Institute Genome Sequencing Platform"/>
            <person name="Russ C."/>
            <person name="Cuomo C."/>
            <person name="Shea T."/>
            <person name="Young S.K."/>
            <person name="Zeng Q."/>
            <person name="Koehrsen M."/>
            <person name="Haas B."/>
            <person name="Borodovsky M."/>
            <person name="Guigo R."/>
            <person name="Alvarado L."/>
            <person name="Berlin A."/>
            <person name="Bochicchio J."/>
            <person name="Borenstein D."/>
            <person name="Chapman S."/>
            <person name="Chen Z."/>
            <person name="Freedman E."/>
            <person name="Gellesch M."/>
            <person name="Goldberg J."/>
            <person name="Griggs A."/>
            <person name="Gujja S."/>
            <person name="Heilman E."/>
            <person name="Heiman D."/>
            <person name="Hepburn T."/>
            <person name="Howarth C."/>
            <person name="Jen D."/>
            <person name="Larson L."/>
            <person name="Mehta T."/>
            <person name="Park D."/>
            <person name="Pearson M."/>
            <person name="Roberts A."/>
            <person name="Saif S."/>
            <person name="Shenoy N."/>
            <person name="Sisk P."/>
            <person name="Stolte C."/>
            <person name="Sykes S."/>
            <person name="Thomson T."/>
            <person name="Walk T."/>
            <person name="White J."/>
            <person name="Yandava C."/>
            <person name="Burger G."/>
            <person name="Gray M.W."/>
            <person name="Holland P.W.H."/>
            <person name="King N."/>
            <person name="Lang F.B.F."/>
            <person name="Roger A.J."/>
            <person name="Ruiz-Trillo I."/>
            <person name="Lander E."/>
            <person name="Nusbaum C."/>
        </authorList>
    </citation>
    <scope>NUCLEOTIDE SEQUENCE [LARGE SCALE GENOMIC DNA]</scope>
    <source>
        <strain evidence="4 5">ATCC 50062</strain>
    </source>
</reference>
<dbReference type="Proteomes" id="UP000054408">
    <property type="component" value="Unassembled WGS sequence"/>
</dbReference>